<organism evidence="2 3">
    <name type="scientific">Malaciobacter mytili LMG 24559</name>
    <dbReference type="NCBI Taxonomy" id="1032238"/>
    <lineage>
        <taxon>Bacteria</taxon>
        <taxon>Pseudomonadati</taxon>
        <taxon>Campylobacterota</taxon>
        <taxon>Epsilonproteobacteria</taxon>
        <taxon>Campylobacterales</taxon>
        <taxon>Arcobacteraceae</taxon>
        <taxon>Malaciobacter</taxon>
    </lineage>
</organism>
<name>A0AAX2AEZ1_9BACT</name>
<dbReference type="KEGG" id="amyt:AMYT_0390"/>
<dbReference type="Proteomes" id="UP000290092">
    <property type="component" value="Unassembled WGS sequence"/>
</dbReference>
<sequence>MMGGMSVAAAESLFELLLLTFVVLVLTICIFILILKQLGFIKKINKKINFLWIWTQIIPIWSFVAIPITLIKINKQVKAYLKENNLENTYKPSYGWIWFLTSIISLPFSPFLIISLISFILFYKHLEKVENSLLTLR</sequence>
<dbReference type="PRINTS" id="PR01036">
    <property type="entry name" value="TCRTETB"/>
</dbReference>
<keyword evidence="1" id="KW-1133">Transmembrane helix</keyword>
<protein>
    <submittedName>
        <fullName evidence="2">Uncharacterized protein</fullName>
    </submittedName>
</protein>
<dbReference type="EMBL" id="NXID01000032">
    <property type="protein sequence ID" value="RXK15284.1"/>
    <property type="molecule type" value="Genomic_DNA"/>
</dbReference>
<accession>A0AAX2AEZ1</accession>
<feature type="transmembrane region" description="Helical" evidence="1">
    <location>
        <begin position="93"/>
        <end position="123"/>
    </location>
</feature>
<keyword evidence="1" id="KW-0472">Membrane</keyword>
<feature type="transmembrane region" description="Helical" evidence="1">
    <location>
        <begin position="50"/>
        <end position="73"/>
    </location>
</feature>
<keyword evidence="1" id="KW-0812">Transmembrane</keyword>
<dbReference type="AlphaFoldDB" id="A0AAX2AEZ1"/>
<keyword evidence="3" id="KW-1185">Reference proteome</keyword>
<reference evidence="2 3" key="1">
    <citation type="submission" date="2017-09" db="EMBL/GenBank/DDBJ databases">
        <title>Genomics of the genus Arcobacter.</title>
        <authorList>
            <person name="Perez-Cataluna A."/>
            <person name="Figueras M.J."/>
            <person name="Salas-Masso N."/>
        </authorList>
    </citation>
    <scope>NUCLEOTIDE SEQUENCE [LARGE SCALE GENOMIC DNA]</scope>
    <source>
        <strain evidence="2 3">CECT 7386</strain>
    </source>
</reference>
<evidence type="ECO:0000256" key="1">
    <source>
        <dbReference type="SAM" id="Phobius"/>
    </source>
</evidence>
<comment type="caution">
    <text evidence="2">The sequence shown here is derived from an EMBL/GenBank/DDBJ whole genome shotgun (WGS) entry which is preliminary data.</text>
</comment>
<dbReference type="RefSeq" id="WP_114840886.1">
    <property type="nucleotide sequence ID" value="NZ_CP031219.1"/>
</dbReference>
<evidence type="ECO:0000313" key="2">
    <source>
        <dbReference type="EMBL" id="RXK15284.1"/>
    </source>
</evidence>
<evidence type="ECO:0000313" key="3">
    <source>
        <dbReference type="Proteomes" id="UP000290092"/>
    </source>
</evidence>
<proteinExistence type="predicted"/>
<feature type="transmembrane region" description="Helical" evidence="1">
    <location>
        <begin position="16"/>
        <end position="38"/>
    </location>
</feature>
<gene>
    <name evidence="2" type="ORF">CP985_09470</name>
</gene>